<comment type="caution">
    <text evidence="1">The sequence shown here is derived from an EMBL/GenBank/DDBJ whole genome shotgun (WGS) entry which is preliminary data.</text>
</comment>
<name>A0ACB6Z8Q4_THEGA</name>
<accession>A0ACB6Z8Q4</accession>
<evidence type="ECO:0000313" key="2">
    <source>
        <dbReference type="Proteomes" id="UP000886501"/>
    </source>
</evidence>
<proteinExistence type="predicted"/>
<organism evidence="1 2">
    <name type="scientific">Thelephora ganbajun</name>
    <name type="common">Ganba fungus</name>
    <dbReference type="NCBI Taxonomy" id="370292"/>
    <lineage>
        <taxon>Eukaryota</taxon>
        <taxon>Fungi</taxon>
        <taxon>Dikarya</taxon>
        <taxon>Basidiomycota</taxon>
        <taxon>Agaricomycotina</taxon>
        <taxon>Agaricomycetes</taxon>
        <taxon>Thelephorales</taxon>
        <taxon>Thelephoraceae</taxon>
        <taxon>Thelephora</taxon>
    </lineage>
</organism>
<reference evidence="1" key="2">
    <citation type="journal article" date="2020" name="Nat. Commun.">
        <title>Large-scale genome sequencing of mycorrhizal fungi provides insights into the early evolution of symbiotic traits.</title>
        <authorList>
            <person name="Miyauchi S."/>
            <person name="Kiss E."/>
            <person name="Kuo A."/>
            <person name="Drula E."/>
            <person name="Kohler A."/>
            <person name="Sanchez-Garcia M."/>
            <person name="Morin E."/>
            <person name="Andreopoulos B."/>
            <person name="Barry K.W."/>
            <person name="Bonito G."/>
            <person name="Buee M."/>
            <person name="Carver A."/>
            <person name="Chen C."/>
            <person name="Cichocki N."/>
            <person name="Clum A."/>
            <person name="Culley D."/>
            <person name="Crous P.W."/>
            <person name="Fauchery L."/>
            <person name="Girlanda M."/>
            <person name="Hayes R.D."/>
            <person name="Keri Z."/>
            <person name="LaButti K."/>
            <person name="Lipzen A."/>
            <person name="Lombard V."/>
            <person name="Magnuson J."/>
            <person name="Maillard F."/>
            <person name="Murat C."/>
            <person name="Nolan M."/>
            <person name="Ohm R.A."/>
            <person name="Pangilinan J."/>
            <person name="Pereira M.F."/>
            <person name="Perotto S."/>
            <person name="Peter M."/>
            <person name="Pfister S."/>
            <person name="Riley R."/>
            <person name="Sitrit Y."/>
            <person name="Stielow J.B."/>
            <person name="Szollosi G."/>
            <person name="Zifcakova L."/>
            <person name="Stursova M."/>
            <person name="Spatafora J.W."/>
            <person name="Tedersoo L."/>
            <person name="Vaario L.M."/>
            <person name="Yamada A."/>
            <person name="Yan M."/>
            <person name="Wang P."/>
            <person name="Xu J."/>
            <person name="Bruns T."/>
            <person name="Baldrian P."/>
            <person name="Vilgalys R."/>
            <person name="Dunand C."/>
            <person name="Henrissat B."/>
            <person name="Grigoriev I.V."/>
            <person name="Hibbett D."/>
            <person name="Nagy L.G."/>
            <person name="Martin F.M."/>
        </authorList>
    </citation>
    <scope>NUCLEOTIDE SEQUENCE</scope>
    <source>
        <strain evidence="1">P2</strain>
    </source>
</reference>
<gene>
    <name evidence="1" type="ORF">BDM02DRAFT_3119725</name>
</gene>
<evidence type="ECO:0000313" key="1">
    <source>
        <dbReference type="EMBL" id="KAF9645738.1"/>
    </source>
</evidence>
<sequence length="275" mass="30769">MSHECFDTTDSDVVLRSADGQEFRAHKTMLSIASPVFQNMFTFPQPPSPEPPSAPIVDVCETGEVLDVFLQCIYPVSKPTVKGFELLEALVAAADKYETEVILDMVGSWLVAPENLRRDPLRVYAIACSSPALREQVKVAAKWMTFEMVVNAHWDTVARLTATDHHRLVLYLVNREKEAKRITDDPSWAIFYTPRCACKTEAKVQIKEEIKKALTDAFVSNPSLSMEGAVVLAYKQLSKVRACSLDQNCSLVIQGEEYAKELMGQLADMSDTLWC</sequence>
<protein>
    <submittedName>
        <fullName evidence="1">Uncharacterized protein</fullName>
    </submittedName>
</protein>
<keyword evidence="2" id="KW-1185">Reference proteome</keyword>
<dbReference type="EMBL" id="MU118079">
    <property type="protein sequence ID" value="KAF9645738.1"/>
    <property type="molecule type" value="Genomic_DNA"/>
</dbReference>
<reference evidence="1" key="1">
    <citation type="submission" date="2019-10" db="EMBL/GenBank/DDBJ databases">
        <authorList>
            <consortium name="DOE Joint Genome Institute"/>
            <person name="Kuo A."/>
            <person name="Miyauchi S."/>
            <person name="Kiss E."/>
            <person name="Drula E."/>
            <person name="Kohler A."/>
            <person name="Sanchez-Garcia M."/>
            <person name="Andreopoulos B."/>
            <person name="Barry K.W."/>
            <person name="Bonito G."/>
            <person name="Buee M."/>
            <person name="Carver A."/>
            <person name="Chen C."/>
            <person name="Cichocki N."/>
            <person name="Clum A."/>
            <person name="Culley D."/>
            <person name="Crous P.W."/>
            <person name="Fauchery L."/>
            <person name="Girlanda M."/>
            <person name="Hayes R."/>
            <person name="Keri Z."/>
            <person name="Labutti K."/>
            <person name="Lipzen A."/>
            <person name="Lombard V."/>
            <person name="Magnuson J."/>
            <person name="Maillard F."/>
            <person name="Morin E."/>
            <person name="Murat C."/>
            <person name="Nolan M."/>
            <person name="Ohm R."/>
            <person name="Pangilinan J."/>
            <person name="Pereira M."/>
            <person name="Perotto S."/>
            <person name="Peter M."/>
            <person name="Riley R."/>
            <person name="Sitrit Y."/>
            <person name="Stielow B."/>
            <person name="Szollosi G."/>
            <person name="Zifcakova L."/>
            <person name="Stursova M."/>
            <person name="Spatafora J.W."/>
            <person name="Tedersoo L."/>
            <person name="Vaario L.-M."/>
            <person name="Yamada A."/>
            <person name="Yan M."/>
            <person name="Wang P."/>
            <person name="Xu J."/>
            <person name="Bruns T."/>
            <person name="Baldrian P."/>
            <person name="Vilgalys R."/>
            <person name="Henrissat B."/>
            <person name="Grigoriev I.V."/>
            <person name="Hibbett D."/>
            <person name="Nagy L.G."/>
            <person name="Martin F.M."/>
        </authorList>
    </citation>
    <scope>NUCLEOTIDE SEQUENCE</scope>
    <source>
        <strain evidence="1">P2</strain>
    </source>
</reference>
<dbReference type="Proteomes" id="UP000886501">
    <property type="component" value="Unassembled WGS sequence"/>
</dbReference>